<name>A0A2N1PK01_9BACT</name>
<comment type="caution">
    <text evidence="1">The sequence shown here is derived from an EMBL/GenBank/DDBJ whole genome shotgun (WGS) entry which is preliminary data.</text>
</comment>
<evidence type="ECO:0000313" key="1">
    <source>
        <dbReference type="EMBL" id="PKK88667.1"/>
    </source>
</evidence>
<dbReference type="Proteomes" id="UP000233256">
    <property type="component" value="Unassembled WGS sequence"/>
</dbReference>
<dbReference type="AlphaFoldDB" id="A0A2N1PK01"/>
<protein>
    <submittedName>
        <fullName evidence="1">Uncharacterized protein</fullName>
    </submittedName>
</protein>
<proteinExistence type="predicted"/>
<evidence type="ECO:0000313" key="2">
    <source>
        <dbReference type="Proteomes" id="UP000233256"/>
    </source>
</evidence>
<accession>A0A2N1PK01</accession>
<organism evidence="1 2">
    <name type="scientific">Candidatus Wallbacteria bacterium HGW-Wallbacteria-1</name>
    <dbReference type="NCBI Taxonomy" id="2013854"/>
    <lineage>
        <taxon>Bacteria</taxon>
        <taxon>Candidatus Walliibacteriota</taxon>
    </lineage>
</organism>
<dbReference type="EMBL" id="PGXC01000037">
    <property type="protein sequence ID" value="PKK88667.1"/>
    <property type="molecule type" value="Genomic_DNA"/>
</dbReference>
<reference evidence="1 2" key="1">
    <citation type="journal article" date="2017" name="ISME J.">
        <title>Potential for microbial H2 and metal transformations associated with novel bacteria and archaea in deep terrestrial subsurface sediments.</title>
        <authorList>
            <person name="Hernsdorf A.W."/>
            <person name="Amano Y."/>
            <person name="Miyakawa K."/>
            <person name="Ise K."/>
            <person name="Suzuki Y."/>
            <person name="Anantharaman K."/>
            <person name="Probst A."/>
            <person name="Burstein D."/>
            <person name="Thomas B.C."/>
            <person name="Banfield J.F."/>
        </authorList>
    </citation>
    <scope>NUCLEOTIDE SEQUENCE [LARGE SCALE GENOMIC DNA]</scope>
    <source>
        <strain evidence="1">HGW-Wallbacteria-1</strain>
    </source>
</reference>
<gene>
    <name evidence="1" type="ORF">CVV64_17645</name>
</gene>
<sequence length="98" mass="10907">MLITAGSNNQLFFVLTTIKSKSAWNRENPEDEPRWPVDEKIYTLNFGTTSAAISHGDSCTLIEKTIFYHIPANQIGQIHGIQEISAGSVTLQSKDQEL</sequence>